<gene>
    <name evidence="1" type="primary">csx17</name>
    <name evidence="1" type="ORF">H0921_00755</name>
</gene>
<dbReference type="EMBL" id="JACEFB010000001">
    <property type="protein sequence ID" value="MBA2224687.1"/>
    <property type="molecule type" value="Genomic_DNA"/>
</dbReference>
<dbReference type="RefSeq" id="WP_194536119.1">
    <property type="nucleotide sequence ID" value="NZ_JACEFB010000001.1"/>
</dbReference>
<dbReference type="InterPro" id="IPR026483">
    <property type="entry name" value="Cas_Csx17"/>
</dbReference>
<proteinExistence type="predicted"/>
<sequence>MTADLRVLRFDGLHPDTLGHYFAAVGLLAAVGQHWPDVRGCWRNRRFLLLHASLTEEQIKGYLLDTWQPTRYERWWGDAQKADTKAKSSSEVWRLRNSRSVQEVQVLECHLVGLSRNQFNPVFGKGGTLGQRDFADVWSECLKKARPTTKPAKGTTGTCGARTASSAKKSKARLNTEAWLDAALTGDDTAELPSVSAAGTWFVFANKSFNTGQDWFREGRLSPWLFLLAAEGALLLVGDVNRRLSIRARPYAVFPFVCDPAQPTTPGEVGMSKEGEFWAPLWDCPATITEVRHLLKRGLARLGNRSAHAPHEFAIAALAAGTDAGVAEFVRFDLRQTTSAKVYEAVPLEHITVSRPDKADYVDRLSASTLLSSLIPWLNRLPYEPRDSKQRGRFRGLRGPVEAAIIRVSERPDEAERWQHLLLLLSRQQARIDRNKSFREKVPPLPWLHPDWFTRAWPEHLPCPEEVLLARAIASIGAGTAYPLLSNLFGVELDRRGNPTFVAGDRPPRVVWNDAEPLRVFGQVLSRRLLDTEPGKPLALGGTCLAPLETVARLLSGDDLNLDQAAEWVLAFSLIDWKAARPKVRRDRLPFAGELLLLGLLRPIFHENPSCLFDWLPKEPKAALARRILNLIQFGYLDEAIQAAKDYYQAAGRSVVNVSIGRSFDDDLPARLAATLLVPLRNHDIRRGLSRWLVPEKVNLK</sequence>
<reference evidence="1 2" key="1">
    <citation type="submission" date="2020-07" db="EMBL/GenBank/DDBJ databases">
        <title>Thermogemmata thermophila gen. nov., sp. nov., a novel moderate thermophilic planctomycete from a Kamchatka hot spring.</title>
        <authorList>
            <person name="Elcheninov A.G."/>
            <person name="Podosokorskaya O.A."/>
            <person name="Kovaleva O.L."/>
            <person name="Novikov A."/>
            <person name="Bonch-Osmolovskaya E.A."/>
            <person name="Toshchakov S.V."/>
            <person name="Kublanov I.V."/>
        </authorList>
    </citation>
    <scope>NUCLEOTIDE SEQUENCE [LARGE SCALE GENOMIC DNA]</scope>
    <source>
        <strain evidence="1 2">2918</strain>
    </source>
</reference>
<evidence type="ECO:0000313" key="2">
    <source>
        <dbReference type="Proteomes" id="UP000542342"/>
    </source>
</evidence>
<dbReference type="AlphaFoldDB" id="A0A7V8VAY2"/>
<dbReference type="Proteomes" id="UP000542342">
    <property type="component" value="Unassembled WGS sequence"/>
</dbReference>
<evidence type="ECO:0000313" key="1">
    <source>
        <dbReference type="EMBL" id="MBA2224687.1"/>
    </source>
</evidence>
<name>A0A7V8VAY2_9BACT</name>
<keyword evidence="2" id="KW-1185">Reference proteome</keyword>
<protein>
    <submittedName>
        <fullName evidence="1">Type I-U CRISPR-associated protein Csx17</fullName>
    </submittedName>
</protein>
<accession>A0A7V8VAY2</accession>
<comment type="caution">
    <text evidence="1">The sequence shown here is derived from an EMBL/GenBank/DDBJ whole genome shotgun (WGS) entry which is preliminary data.</text>
</comment>
<organism evidence="1 2">
    <name type="scientific">Thermogemmata fonticola</name>
    <dbReference type="NCBI Taxonomy" id="2755323"/>
    <lineage>
        <taxon>Bacteria</taxon>
        <taxon>Pseudomonadati</taxon>
        <taxon>Planctomycetota</taxon>
        <taxon>Planctomycetia</taxon>
        <taxon>Gemmatales</taxon>
        <taxon>Gemmataceae</taxon>
        <taxon>Thermogemmata</taxon>
    </lineage>
</organism>
<dbReference type="NCBIfam" id="TIGR04113">
    <property type="entry name" value="cas_csx17"/>
    <property type="match status" value="1"/>
</dbReference>